<organism evidence="2 3">
    <name type="scientific">Prorocentrum cordatum</name>
    <dbReference type="NCBI Taxonomy" id="2364126"/>
    <lineage>
        <taxon>Eukaryota</taxon>
        <taxon>Sar</taxon>
        <taxon>Alveolata</taxon>
        <taxon>Dinophyceae</taxon>
        <taxon>Prorocentrales</taxon>
        <taxon>Prorocentraceae</taxon>
        <taxon>Prorocentrum</taxon>
    </lineage>
</organism>
<dbReference type="Proteomes" id="UP001189429">
    <property type="component" value="Unassembled WGS sequence"/>
</dbReference>
<name>A0ABN9XPS1_9DINO</name>
<accession>A0ABN9XPS1</accession>
<sequence length="76" mass="8662">PWLWYLVLATRPPPSPRTAGPPCSAGHAARSASWPRRRWRSARRSTTCWTAWSTPPRPASPTRWRPSRLPPPAQRP</sequence>
<gene>
    <name evidence="2" type="ORF">PCOR1329_LOCUS77544</name>
</gene>
<evidence type="ECO:0000313" key="3">
    <source>
        <dbReference type="Proteomes" id="UP001189429"/>
    </source>
</evidence>
<feature type="compositionally biased region" description="Low complexity" evidence="1">
    <location>
        <begin position="17"/>
        <end position="34"/>
    </location>
</feature>
<keyword evidence="3" id="KW-1185">Reference proteome</keyword>
<reference evidence="2" key="1">
    <citation type="submission" date="2023-10" db="EMBL/GenBank/DDBJ databases">
        <authorList>
            <person name="Chen Y."/>
            <person name="Shah S."/>
            <person name="Dougan E. K."/>
            <person name="Thang M."/>
            <person name="Chan C."/>
        </authorList>
    </citation>
    <scope>NUCLEOTIDE SEQUENCE [LARGE SCALE GENOMIC DNA]</scope>
</reference>
<feature type="non-terminal residue" evidence="2">
    <location>
        <position position="76"/>
    </location>
</feature>
<feature type="non-terminal residue" evidence="2">
    <location>
        <position position="1"/>
    </location>
</feature>
<feature type="region of interest" description="Disordered" evidence="1">
    <location>
        <begin position="12"/>
        <end position="76"/>
    </location>
</feature>
<evidence type="ECO:0000256" key="1">
    <source>
        <dbReference type="SAM" id="MobiDB-lite"/>
    </source>
</evidence>
<comment type="caution">
    <text evidence="2">The sequence shown here is derived from an EMBL/GenBank/DDBJ whole genome shotgun (WGS) entry which is preliminary data.</text>
</comment>
<evidence type="ECO:0000313" key="2">
    <source>
        <dbReference type="EMBL" id="CAK0900186.1"/>
    </source>
</evidence>
<dbReference type="EMBL" id="CAUYUJ010020735">
    <property type="protein sequence ID" value="CAK0900186.1"/>
    <property type="molecule type" value="Genomic_DNA"/>
</dbReference>
<protein>
    <submittedName>
        <fullName evidence="2">Uncharacterized protein</fullName>
    </submittedName>
</protein>
<proteinExistence type="predicted"/>